<accession>A0ABW3SCE9</accession>
<feature type="domain" description="HTH araC/xylS-type" evidence="4">
    <location>
        <begin position="234"/>
        <end position="332"/>
    </location>
</feature>
<dbReference type="Gene3D" id="1.10.10.60">
    <property type="entry name" value="Homeodomain-like"/>
    <property type="match status" value="1"/>
</dbReference>
<keyword evidence="2" id="KW-0238">DNA-binding</keyword>
<comment type="caution">
    <text evidence="5">The sequence shown here is derived from an EMBL/GenBank/DDBJ whole genome shotgun (WGS) entry which is preliminary data.</text>
</comment>
<evidence type="ECO:0000259" key="4">
    <source>
        <dbReference type="PROSITE" id="PS01124"/>
    </source>
</evidence>
<proteinExistence type="predicted"/>
<protein>
    <submittedName>
        <fullName evidence="5">AraC family transcriptional regulator</fullName>
    </submittedName>
</protein>
<dbReference type="InterPro" id="IPR009057">
    <property type="entry name" value="Homeodomain-like_sf"/>
</dbReference>
<dbReference type="PROSITE" id="PS01124">
    <property type="entry name" value="HTH_ARAC_FAMILY_2"/>
    <property type="match status" value="1"/>
</dbReference>
<evidence type="ECO:0000256" key="3">
    <source>
        <dbReference type="ARBA" id="ARBA00023163"/>
    </source>
</evidence>
<gene>
    <name evidence="5" type="ORF">ACFQ2Z_11060</name>
</gene>
<dbReference type="InterPro" id="IPR018060">
    <property type="entry name" value="HTH_AraC"/>
</dbReference>
<dbReference type="PANTHER" id="PTHR47894">
    <property type="entry name" value="HTH-TYPE TRANSCRIPTIONAL REGULATOR GADX"/>
    <property type="match status" value="1"/>
</dbReference>
<dbReference type="Pfam" id="PF12625">
    <property type="entry name" value="Arabinose_bd"/>
    <property type="match status" value="1"/>
</dbReference>
<dbReference type="PANTHER" id="PTHR47894:SF1">
    <property type="entry name" value="HTH-TYPE TRANSCRIPTIONAL REGULATOR VQSM"/>
    <property type="match status" value="1"/>
</dbReference>
<dbReference type="RefSeq" id="WP_240268990.1">
    <property type="nucleotide sequence ID" value="NZ_JAKSXN010000018.1"/>
</dbReference>
<dbReference type="SUPFAM" id="SSF46689">
    <property type="entry name" value="Homeodomain-like"/>
    <property type="match status" value="1"/>
</dbReference>
<dbReference type="SMART" id="SM00342">
    <property type="entry name" value="HTH_ARAC"/>
    <property type="match status" value="1"/>
</dbReference>
<dbReference type="Pfam" id="PF12833">
    <property type="entry name" value="HTH_18"/>
    <property type="match status" value="1"/>
</dbReference>
<sequence length="337" mass="38873">MDPLGFAVSIVYPIRKAIARKGLDFEYLCQQAEFDIRRLSDVEARISEAELERLNLAAANYMEDMNFGLHQGQLTDPADLGILGYVMMHSERILDALQAYQRYHVLLCSGYNLDWEEQGNDLLLRIRRPHSLPISRQCLDDMVSSVYHLLHRMSQRPILLRELQFTYPAPEDLSAYRSLFGIKPVFGGEEASMRMDREVLQYPILYSDPRLLKSFEAIAEEIKTKLMRGKQWSDQLREWMLSCLPGYFPTLQQSAEALAVSPRSLQLKLSEEGTSYQQLSASLRMEMAKAYLKQQEYSSSDIAYLLHYSEPSAFHNAFKKWTGFTPGQYRAKALRTV</sequence>
<name>A0ABW3SCE9_9BACL</name>
<evidence type="ECO:0000313" key="5">
    <source>
        <dbReference type="EMBL" id="MFD1181900.1"/>
    </source>
</evidence>
<evidence type="ECO:0000256" key="2">
    <source>
        <dbReference type="ARBA" id="ARBA00023125"/>
    </source>
</evidence>
<keyword evidence="3" id="KW-0804">Transcription</keyword>
<evidence type="ECO:0000313" key="6">
    <source>
        <dbReference type="Proteomes" id="UP001597211"/>
    </source>
</evidence>
<dbReference type="InterPro" id="IPR032687">
    <property type="entry name" value="AraC-type_N"/>
</dbReference>
<reference evidence="6" key="1">
    <citation type="journal article" date="2019" name="Int. J. Syst. Evol. Microbiol.">
        <title>The Global Catalogue of Microorganisms (GCM) 10K type strain sequencing project: providing services to taxonomists for standard genome sequencing and annotation.</title>
        <authorList>
            <consortium name="The Broad Institute Genomics Platform"/>
            <consortium name="The Broad Institute Genome Sequencing Center for Infectious Disease"/>
            <person name="Wu L."/>
            <person name="Ma J."/>
        </authorList>
    </citation>
    <scope>NUCLEOTIDE SEQUENCE [LARGE SCALE GENOMIC DNA]</scope>
    <source>
        <strain evidence="6">CCUG 48216</strain>
    </source>
</reference>
<dbReference type="Proteomes" id="UP001597211">
    <property type="component" value="Unassembled WGS sequence"/>
</dbReference>
<dbReference type="EMBL" id="JBHTKZ010000018">
    <property type="protein sequence ID" value="MFD1181900.1"/>
    <property type="molecule type" value="Genomic_DNA"/>
</dbReference>
<organism evidence="5 6">
    <name type="scientific">Paenibacillus timonensis</name>
    <dbReference type="NCBI Taxonomy" id="225915"/>
    <lineage>
        <taxon>Bacteria</taxon>
        <taxon>Bacillati</taxon>
        <taxon>Bacillota</taxon>
        <taxon>Bacilli</taxon>
        <taxon>Bacillales</taxon>
        <taxon>Paenibacillaceae</taxon>
        <taxon>Paenibacillus</taxon>
    </lineage>
</organism>
<evidence type="ECO:0000256" key="1">
    <source>
        <dbReference type="ARBA" id="ARBA00023015"/>
    </source>
</evidence>
<keyword evidence="1" id="KW-0805">Transcription regulation</keyword>
<keyword evidence="6" id="KW-1185">Reference proteome</keyword>